<evidence type="ECO:0000313" key="4">
    <source>
        <dbReference type="Proteomes" id="UP000294003"/>
    </source>
</evidence>
<dbReference type="PANTHER" id="PTHR48080">
    <property type="entry name" value="D-GALACTONATE DEHYDRATASE-RELATED"/>
    <property type="match status" value="1"/>
</dbReference>
<keyword evidence="4" id="KW-1185">Reference proteome</keyword>
<dbReference type="Proteomes" id="UP000294003">
    <property type="component" value="Unassembled WGS sequence"/>
</dbReference>
<name>A0ABY0HF09_9PEZI</name>
<protein>
    <recommendedName>
        <fullName evidence="2">Mandelate racemase/muconate lactonizing enzyme C-terminal domain-containing protein</fullName>
    </recommendedName>
</protein>
<evidence type="ECO:0000256" key="1">
    <source>
        <dbReference type="ARBA" id="ARBA00001946"/>
    </source>
</evidence>
<dbReference type="InterPro" id="IPR029065">
    <property type="entry name" value="Enolase_C-like"/>
</dbReference>
<dbReference type="InterPro" id="IPR034593">
    <property type="entry name" value="DgoD-like"/>
</dbReference>
<dbReference type="InterPro" id="IPR018110">
    <property type="entry name" value="Mandel_Rmase/mucon_lact_enz_CS"/>
</dbReference>
<dbReference type="InterPro" id="IPR013342">
    <property type="entry name" value="Mandelate_racemase_C"/>
</dbReference>
<dbReference type="PANTHER" id="PTHR48080:SF2">
    <property type="entry name" value="D-GALACTONATE DEHYDRATASE"/>
    <property type="match status" value="1"/>
</dbReference>
<dbReference type="Gene3D" id="3.20.20.120">
    <property type="entry name" value="Enolase-like C-terminal domain"/>
    <property type="match status" value="1"/>
</dbReference>
<dbReference type="PROSITE" id="PS00909">
    <property type="entry name" value="MR_MLE_2"/>
    <property type="match status" value="1"/>
</dbReference>
<accession>A0ABY0HF09</accession>
<evidence type="ECO:0000313" key="3">
    <source>
        <dbReference type="EMBL" id="RYO90207.1"/>
    </source>
</evidence>
<evidence type="ECO:0000259" key="2">
    <source>
        <dbReference type="SMART" id="SM00922"/>
    </source>
</evidence>
<organism evidence="3 4">
    <name type="scientific">Monosporascus cannonballus</name>
    <dbReference type="NCBI Taxonomy" id="155416"/>
    <lineage>
        <taxon>Eukaryota</taxon>
        <taxon>Fungi</taxon>
        <taxon>Dikarya</taxon>
        <taxon>Ascomycota</taxon>
        <taxon>Pezizomycotina</taxon>
        <taxon>Sordariomycetes</taxon>
        <taxon>Xylariomycetidae</taxon>
        <taxon>Xylariales</taxon>
        <taxon>Xylariales incertae sedis</taxon>
        <taxon>Monosporascus</taxon>
    </lineage>
</organism>
<dbReference type="EMBL" id="QJNS01000060">
    <property type="protein sequence ID" value="RYO90207.1"/>
    <property type="molecule type" value="Genomic_DNA"/>
</dbReference>
<dbReference type="NCBIfam" id="NF010624">
    <property type="entry name" value="PRK14017.1"/>
    <property type="match status" value="1"/>
</dbReference>
<proteinExistence type="predicted"/>
<feature type="domain" description="Mandelate racemase/muconate lactonizing enzyme C-terminal" evidence="2">
    <location>
        <begin position="88"/>
        <end position="190"/>
    </location>
</feature>
<dbReference type="SUPFAM" id="SSF51604">
    <property type="entry name" value="Enolase C-terminal domain-like"/>
    <property type="match status" value="1"/>
</dbReference>
<gene>
    <name evidence="3" type="ORF">DL762_002816</name>
</gene>
<reference evidence="3 4" key="1">
    <citation type="submission" date="2018-06" db="EMBL/GenBank/DDBJ databases">
        <title>Complete Genomes of Monosporascus.</title>
        <authorList>
            <person name="Robinson A.J."/>
            <person name="Natvig D.O."/>
        </authorList>
    </citation>
    <scope>NUCLEOTIDE SEQUENCE [LARGE SCALE GENOMIC DNA]</scope>
    <source>
        <strain evidence="3 4">CBS 609.92</strain>
    </source>
</reference>
<dbReference type="SFLD" id="SFLDS00001">
    <property type="entry name" value="Enolase"/>
    <property type="match status" value="1"/>
</dbReference>
<dbReference type="InterPro" id="IPR029017">
    <property type="entry name" value="Enolase-like_N"/>
</dbReference>
<comment type="caution">
    <text evidence="3">The sequence shown here is derived from an EMBL/GenBank/DDBJ whole genome shotgun (WGS) entry which is preliminary data.</text>
</comment>
<dbReference type="Gene3D" id="3.30.390.10">
    <property type="entry name" value="Enolase-like, N-terminal domain"/>
    <property type="match status" value="1"/>
</dbReference>
<sequence>MGKIARIEYFRLPPRWLFVKITDEEGNAGWGEASLEGHTQAVEGCLDAWAQRYVGLEAEKLGVPIYQLLGGKVRDKLRVYAWIGGDRPSDVKVQALVRTAQGFDAVKMNGTEDLGWLDSPGKLDECVARVKAVKALGLDVGVDFHGRLHKPMAKQLVAKLAPHEPLFVEEPLLSENIAGIKEIASQTHCPIALGERLHSRWDVRPFLEAGCVDILQPDICHVGGISEMRRIASACETYDVALAPHCPLGPIALAANVQVDAVSPNFAIQEMSLGIHYNVDGQDLTSYTANPEVWQVTKGYIDLMAGPGLGIEIDEEQVRRLSKDSKAWISPTFVGPGGELREW</sequence>
<comment type="cofactor">
    <cofactor evidence="1">
        <name>Mg(2+)</name>
        <dbReference type="ChEBI" id="CHEBI:18420"/>
    </cofactor>
</comment>
<dbReference type="SUPFAM" id="SSF54826">
    <property type="entry name" value="Enolase N-terminal domain-like"/>
    <property type="match status" value="1"/>
</dbReference>
<dbReference type="InterPro" id="IPR036849">
    <property type="entry name" value="Enolase-like_C_sf"/>
</dbReference>
<dbReference type="SMART" id="SM00922">
    <property type="entry name" value="MR_MLE"/>
    <property type="match status" value="1"/>
</dbReference>
<dbReference type="Pfam" id="PF13378">
    <property type="entry name" value="MR_MLE_C"/>
    <property type="match status" value="1"/>
</dbReference>